<feature type="region of interest" description="Disordered" evidence="13">
    <location>
        <begin position="89"/>
        <end position="124"/>
    </location>
</feature>
<evidence type="ECO:0000313" key="17">
    <source>
        <dbReference type="Proteomes" id="UP000765509"/>
    </source>
</evidence>
<evidence type="ECO:0000256" key="6">
    <source>
        <dbReference type="ARBA" id="ARBA00022776"/>
    </source>
</evidence>
<keyword evidence="6" id="KW-0498">Mitosis</keyword>
<evidence type="ECO:0000256" key="9">
    <source>
        <dbReference type="ARBA" id="ARBA00023242"/>
    </source>
</evidence>
<evidence type="ECO:0000256" key="8">
    <source>
        <dbReference type="ARBA" id="ARBA00023054"/>
    </source>
</evidence>
<dbReference type="EMBL" id="AVOT02014648">
    <property type="protein sequence ID" value="MBW0498270.1"/>
    <property type="molecule type" value="Genomic_DNA"/>
</dbReference>
<evidence type="ECO:0000256" key="5">
    <source>
        <dbReference type="ARBA" id="ARBA00022618"/>
    </source>
</evidence>
<dbReference type="GO" id="GO:0051315">
    <property type="term" value="P:attachment of mitotic spindle microtubules to kinetochore"/>
    <property type="evidence" value="ECO:0007669"/>
    <property type="project" value="InterPro"/>
</dbReference>
<evidence type="ECO:0000259" key="15">
    <source>
        <dbReference type="Pfam" id="PF24487"/>
    </source>
</evidence>
<dbReference type="GO" id="GO:0051301">
    <property type="term" value="P:cell division"/>
    <property type="evidence" value="ECO:0007669"/>
    <property type="project" value="UniProtKB-KW"/>
</dbReference>
<feature type="region of interest" description="Disordered" evidence="13">
    <location>
        <begin position="152"/>
        <end position="179"/>
    </location>
</feature>
<name>A0A9Q3D938_9BASI</name>
<feature type="coiled-coil region" evidence="12">
    <location>
        <begin position="502"/>
        <end position="550"/>
    </location>
</feature>
<dbReference type="InterPro" id="IPR038273">
    <property type="entry name" value="Ndc80_sf"/>
</dbReference>
<keyword evidence="10" id="KW-0131">Cell cycle</keyword>
<keyword evidence="7" id="KW-0995">Kinetochore</keyword>
<reference evidence="16" key="1">
    <citation type="submission" date="2021-03" db="EMBL/GenBank/DDBJ databases">
        <title>Draft genome sequence of rust myrtle Austropuccinia psidii MF-1, a brazilian biotype.</title>
        <authorList>
            <person name="Quecine M.C."/>
            <person name="Pachon D.M.R."/>
            <person name="Bonatelli M.L."/>
            <person name="Correr F.H."/>
            <person name="Franceschini L.M."/>
            <person name="Leite T.F."/>
            <person name="Margarido G.R.A."/>
            <person name="Almeida C.A."/>
            <person name="Ferrarezi J.A."/>
            <person name="Labate C.A."/>
        </authorList>
    </citation>
    <scope>NUCLEOTIDE SEQUENCE</scope>
    <source>
        <strain evidence="16">MF-1</strain>
    </source>
</reference>
<evidence type="ECO:0000259" key="14">
    <source>
        <dbReference type="Pfam" id="PF03801"/>
    </source>
</evidence>
<keyword evidence="8 12" id="KW-0175">Coiled coil</keyword>
<gene>
    <name evidence="16" type="ORF">O181_037985</name>
</gene>
<feature type="compositionally biased region" description="Polar residues" evidence="13">
    <location>
        <begin position="152"/>
        <end position="175"/>
    </location>
</feature>
<evidence type="ECO:0000256" key="11">
    <source>
        <dbReference type="ARBA" id="ARBA00023328"/>
    </source>
</evidence>
<dbReference type="OrthoDB" id="7459479at2759"/>
<dbReference type="GO" id="GO:0005634">
    <property type="term" value="C:nucleus"/>
    <property type="evidence" value="ECO:0007669"/>
    <property type="project" value="UniProtKB-SubCell"/>
</dbReference>
<proteinExistence type="inferred from homology"/>
<keyword evidence="5" id="KW-0132">Cell division</keyword>
<keyword evidence="11" id="KW-0137">Centromere</keyword>
<dbReference type="InterPro" id="IPR055260">
    <property type="entry name" value="Ndc80_CH"/>
</dbReference>
<comment type="subcellular location">
    <subcellularLocation>
        <location evidence="2">Chromosome</location>
        <location evidence="2">Centromere</location>
        <location evidence="2">Kinetochore</location>
    </subcellularLocation>
    <subcellularLocation>
        <location evidence="1">Nucleus</location>
    </subcellularLocation>
</comment>
<dbReference type="Pfam" id="PF03801">
    <property type="entry name" value="Ndc80_HEC"/>
    <property type="match status" value="1"/>
</dbReference>
<accession>A0A9Q3D938</accession>
<dbReference type="Gene3D" id="1.10.418.30">
    <property type="entry name" value="Ncd80 complex, Ncd80 subunit"/>
    <property type="match status" value="1"/>
</dbReference>
<comment type="caution">
    <text evidence="16">The sequence shown here is derived from an EMBL/GenBank/DDBJ whole genome shotgun (WGS) entry which is preliminary data.</text>
</comment>
<organism evidence="16 17">
    <name type="scientific">Austropuccinia psidii MF-1</name>
    <dbReference type="NCBI Taxonomy" id="1389203"/>
    <lineage>
        <taxon>Eukaryota</taxon>
        <taxon>Fungi</taxon>
        <taxon>Dikarya</taxon>
        <taxon>Basidiomycota</taxon>
        <taxon>Pucciniomycotina</taxon>
        <taxon>Pucciniomycetes</taxon>
        <taxon>Pucciniales</taxon>
        <taxon>Sphaerophragmiaceae</taxon>
        <taxon>Austropuccinia</taxon>
    </lineage>
</organism>
<feature type="domain" description="Kinetochore protein Ndc80 CH" evidence="14">
    <location>
        <begin position="260"/>
        <end position="384"/>
    </location>
</feature>
<dbReference type="InterPro" id="IPR057091">
    <property type="entry name" value="NDC80_loop"/>
</dbReference>
<feature type="coiled-coil region" evidence="12">
    <location>
        <begin position="443"/>
        <end position="477"/>
    </location>
</feature>
<dbReference type="AlphaFoldDB" id="A0A9Q3D938"/>
<evidence type="ECO:0000256" key="3">
    <source>
        <dbReference type="ARBA" id="ARBA00007050"/>
    </source>
</evidence>
<evidence type="ECO:0000256" key="1">
    <source>
        <dbReference type="ARBA" id="ARBA00004123"/>
    </source>
</evidence>
<dbReference type="PANTHER" id="PTHR10643:SF2">
    <property type="entry name" value="KINETOCHORE PROTEIN NDC80 HOMOLOG"/>
    <property type="match status" value="1"/>
</dbReference>
<feature type="compositionally biased region" description="Basic residues" evidence="13">
    <location>
        <begin position="90"/>
        <end position="104"/>
    </location>
</feature>
<evidence type="ECO:0000256" key="10">
    <source>
        <dbReference type="ARBA" id="ARBA00023306"/>
    </source>
</evidence>
<dbReference type="Pfam" id="PF24487">
    <property type="entry name" value="NDC80_loop"/>
    <property type="match status" value="1"/>
</dbReference>
<evidence type="ECO:0000256" key="7">
    <source>
        <dbReference type="ARBA" id="ARBA00022838"/>
    </source>
</evidence>
<evidence type="ECO:0008006" key="18">
    <source>
        <dbReference type="Google" id="ProtNLM"/>
    </source>
</evidence>
<feature type="coiled-coil region" evidence="12">
    <location>
        <begin position="669"/>
        <end position="767"/>
    </location>
</feature>
<evidence type="ECO:0000256" key="12">
    <source>
        <dbReference type="SAM" id="Coils"/>
    </source>
</evidence>
<keyword evidence="17" id="KW-1185">Reference proteome</keyword>
<comment type="similarity">
    <text evidence="3">Belongs to the NDC80/HEC1 family.</text>
</comment>
<protein>
    <recommendedName>
        <fullName evidence="18">Kinetochore protein NDC80 homolog</fullName>
    </recommendedName>
</protein>
<dbReference type="GO" id="GO:0031262">
    <property type="term" value="C:Ndc80 complex"/>
    <property type="evidence" value="ECO:0007669"/>
    <property type="project" value="InterPro"/>
</dbReference>
<sequence>MILAQKQPGCSLSTWQRLRLWRLLPRIWIPCLGTDLPTLRSPGSPPCAANVAASAVSPSRAHSSSGSSILRPSLGCGRMTFPIMNQRRSTLSHHHQPPLHHHHPPSQQPSAIPLPASAVKPSHNQHLIRERLSLVPQRLAAHSKIHSNLNFQSSQHSDLQSTASQPSAIPSSQNHDAQRPRLSIFQPPLSVHRQSMAAHQPTNSNRISMSAIRNSHHQINSDFISSNFHSTPSHHQPPLNLIQSTNHNNIAHLNLLPLIQPLQTFKDPRPRDKKSLHHWQIETFEFLQERGYQEPLSLKTLQTPTTKDFQNIFKFIIKCSDQAHRWNLLGKKLEDEIIPLLKNMGYIAVDTLTKSGIQAPGSMQNWPAMLAMLHWIVMTIKLREEAMSNYKIKLDTNLEPSMDDPRSEELAAISHWFSYVGQTYTLFLQSDDFDREFHKPPLEDFFQKRKDRVLAEIERLESRTAILQSEHAKLVSKPSSFEAAKKEHEKLGRDAERFLEYIGKLRESNKKSEKQNEALKKSLESTEAKLKEASKQKAELVAKVDKQNISDVELQQISSTRSQLERSSAAAATKHLQLTESMMDLEIRTQQASDRVEKILTSWKNKAVKLGLIPRAPEPFEHVDFSQNVNGGASEVANMLPDPTVDIKPALIQLKKNAVEHRLGLTDQVLSIEEKFANLTDTLQEKKETLQTLESSVQEFAKQLEDEKEKWAMELNMLNEQVETILRRSNEIESTMENDKMSIRHEVQAYKVRLDETQEKIAKMTKDNVDEMNSTLSFILNFKERVKEKTLQLKTLSESTNLSNNNHNSFSES</sequence>
<evidence type="ECO:0000256" key="13">
    <source>
        <dbReference type="SAM" id="MobiDB-lite"/>
    </source>
</evidence>
<evidence type="ECO:0000256" key="4">
    <source>
        <dbReference type="ARBA" id="ARBA00022454"/>
    </source>
</evidence>
<evidence type="ECO:0000256" key="2">
    <source>
        <dbReference type="ARBA" id="ARBA00004629"/>
    </source>
</evidence>
<evidence type="ECO:0000313" key="16">
    <source>
        <dbReference type="EMBL" id="MBW0498270.1"/>
    </source>
</evidence>
<dbReference type="Proteomes" id="UP000765509">
    <property type="component" value="Unassembled WGS sequence"/>
</dbReference>
<dbReference type="PANTHER" id="PTHR10643">
    <property type="entry name" value="KINETOCHORE PROTEIN NDC80"/>
    <property type="match status" value="1"/>
</dbReference>
<keyword evidence="9" id="KW-0539">Nucleus</keyword>
<feature type="domain" description="Kinetochore protein NDC80 loop region" evidence="15">
    <location>
        <begin position="582"/>
        <end position="785"/>
    </location>
</feature>
<dbReference type="InterPro" id="IPR005550">
    <property type="entry name" value="Kinetochore_Ndc80"/>
</dbReference>
<keyword evidence="4" id="KW-0158">Chromosome</keyword>